<proteinExistence type="predicted"/>
<name>A0ABQ2S664_9DEIO</name>
<accession>A0ABQ2S664</accession>
<organism evidence="1 2">
    <name type="scientific">Deinococcus sedimenti</name>
    <dbReference type="NCBI Taxonomy" id="1867090"/>
    <lineage>
        <taxon>Bacteria</taxon>
        <taxon>Thermotogati</taxon>
        <taxon>Deinococcota</taxon>
        <taxon>Deinococci</taxon>
        <taxon>Deinococcales</taxon>
        <taxon>Deinococcaceae</taxon>
        <taxon>Deinococcus</taxon>
    </lineage>
</organism>
<gene>
    <name evidence="1" type="ORF">GCM10008960_29440</name>
</gene>
<evidence type="ECO:0008006" key="3">
    <source>
        <dbReference type="Google" id="ProtNLM"/>
    </source>
</evidence>
<reference evidence="2" key="1">
    <citation type="journal article" date="2019" name="Int. J. Syst. Evol. Microbiol.">
        <title>The Global Catalogue of Microorganisms (GCM) 10K type strain sequencing project: providing services to taxonomists for standard genome sequencing and annotation.</title>
        <authorList>
            <consortium name="The Broad Institute Genomics Platform"/>
            <consortium name="The Broad Institute Genome Sequencing Center for Infectious Disease"/>
            <person name="Wu L."/>
            <person name="Ma J."/>
        </authorList>
    </citation>
    <scope>NUCLEOTIDE SEQUENCE [LARGE SCALE GENOMIC DNA]</scope>
    <source>
        <strain evidence="2">JCM 31405</strain>
    </source>
</reference>
<dbReference type="Proteomes" id="UP000644548">
    <property type="component" value="Unassembled WGS sequence"/>
</dbReference>
<evidence type="ECO:0000313" key="1">
    <source>
        <dbReference type="EMBL" id="GGS00818.1"/>
    </source>
</evidence>
<dbReference type="RefSeq" id="WP_189073921.1">
    <property type="nucleotide sequence ID" value="NZ_BMQN01000008.1"/>
</dbReference>
<comment type="caution">
    <text evidence="1">The sequence shown here is derived from an EMBL/GenBank/DDBJ whole genome shotgun (WGS) entry which is preliminary data.</text>
</comment>
<protein>
    <recommendedName>
        <fullName evidence="3">TubC N-terminal docking domain-containing protein</fullName>
    </recommendedName>
</protein>
<sequence>MTLSELRAALAQAGVHLGCTEAGRLRYDAPGPLPVALVEGMKAHRAALLRQVEQGRTADGRLNVAALAAQRGHCGCCARWNGPDAYGDGLCSLGRAAHGWLDGNPRAPVLTVSHHACAAQAGKGWKARTHGGNDHA</sequence>
<dbReference type="EMBL" id="BMQN01000008">
    <property type="protein sequence ID" value="GGS00818.1"/>
    <property type="molecule type" value="Genomic_DNA"/>
</dbReference>
<evidence type="ECO:0000313" key="2">
    <source>
        <dbReference type="Proteomes" id="UP000644548"/>
    </source>
</evidence>
<keyword evidence="2" id="KW-1185">Reference proteome</keyword>